<keyword evidence="16" id="KW-1185">Reference proteome</keyword>
<reference evidence="16" key="1">
    <citation type="journal article" date="2017" name="bioRxiv">
        <title>Comparative analysis of the genomes of Stylophora pistillata and Acropora digitifera provides evidence for extensive differences between species of corals.</title>
        <authorList>
            <person name="Voolstra C.R."/>
            <person name="Li Y."/>
            <person name="Liew Y.J."/>
            <person name="Baumgarten S."/>
            <person name="Zoccola D."/>
            <person name="Flot J.-F."/>
            <person name="Tambutte S."/>
            <person name="Allemand D."/>
            <person name="Aranda M."/>
        </authorList>
    </citation>
    <scope>NUCLEOTIDE SEQUENCE [LARGE SCALE GENOMIC DNA]</scope>
</reference>
<dbReference type="GO" id="GO:0001508">
    <property type="term" value="P:action potential"/>
    <property type="evidence" value="ECO:0007669"/>
    <property type="project" value="TreeGrafter"/>
</dbReference>
<evidence type="ECO:0000256" key="10">
    <source>
        <dbReference type="ARBA" id="ARBA00023136"/>
    </source>
</evidence>
<evidence type="ECO:0000256" key="6">
    <source>
        <dbReference type="ARBA" id="ARBA00022882"/>
    </source>
</evidence>
<keyword evidence="7" id="KW-0630">Potassium</keyword>
<feature type="region of interest" description="Disordered" evidence="12">
    <location>
        <begin position="14"/>
        <end position="61"/>
    </location>
</feature>
<dbReference type="PANTHER" id="PTHR11537">
    <property type="entry name" value="VOLTAGE-GATED POTASSIUM CHANNEL"/>
    <property type="match status" value="1"/>
</dbReference>
<dbReference type="PRINTS" id="PR00169">
    <property type="entry name" value="KCHANNEL"/>
</dbReference>
<evidence type="ECO:0000256" key="12">
    <source>
        <dbReference type="SAM" id="MobiDB-lite"/>
    </source>
</evidence>
<dbReference type="GO" id="GO:0008076">
    <property type="term" value="C:voltage-gated potassium channel complex"/>
    <property type="evidence" value="ECO:0007669"/>
    <property type="project" value="InterPro"/>
</dbReference>
<dbReference type="InterPro" id="IPR000210">
    <property type="entry name" value="BTB/POZ_dom"/>
</dbReference>
<dbReference type="EMBL" id="LSMT01000136">
    <property type="protein sequence ID" value="PFX26027.1"/>
    <property type="molecule type" value="Genomic_DNA"/>
</dbReference>
<dbReference type="STRING" id="50429.A0A2B4SBR2"/>
<protein>
    <submittedName>
        <fullName evidence="15">Potassium voltage-gated channel subfamily A member 1</fullName>
    </submittedName>
</protein>
<dbReference type="GO" id="GO:0051260">
    <property type="term" value="P:protein homooligomerization"/>
    <property type="evidence" value="ECO:0007669"/>
    <property type="project" value="InterPro"/>
</dbReference>
<comment type="caution">
    <text evidence="15">The sequence shown here is derived from an EMBL/GenBank/DDBJ whole genome shotgun (WGS) entry which is preliminary data.</text>
</comment>
<keyword evidence="9" id="KW-0406">Ion transport</keyword>
<evidence type="ECO:0000256" key="13">
    <source>
        <dbReference type="SAM" id="Phobius"/>
    </source>
</evidence>
<organism evidence="15 16">
    <name type="scientific">Stylophora pistillata</name>
    <name type="common">Smooth cauliflower coral</name>
    <dbReference type="NCBI Taxonomy" id="50429"/>
    <lineage>
        <taxon>Eukaryota</taxon>
        <taxon>Metazoa</taxon>
        <taxon>Cnidaria</taxon>
        <taxon>Anthozoa</taxon>
        <taxon>Hexacorallia</taxon>
        <taxon>Scleractinia</taxon>
        <taxon>Astrocoeniina</taxon>
        <taxon>Pocilloporidae</taxon>
        <taxon>Stylophora</taxon>
    </lineage>
</organism>
<evidence type="ECO:0000259" key="14">
    <source>
        <dbReference type="SMART" id="SM00225"/>
    </source>
</evidence>
<gene>
    <name evidence="15" type="primary">KCNA1</name>
    <name evidence="15" type="ORF">AWC38_SpisGene9308</name>
</gene>
<dbReference type="FunFam" id="1.10.287.70:FF:000002">
    <property type="entry name" value="Potassium voltage-gated channel subfamily a member"/>
    <property type="match status" value="1"/>
</dbReference>
<dbReference type="Pfam" id="PF00520">
    <property type="entry name" value="Ion_trans"/>
    <property type="match status" value="1"/>
</dbReference>
<evidence type="ECO:0000256" key="7">
    <source>
        <dbReference type="ARBA" id="ARBA00022958"/>
    </source>
</evidence>
<dbReference type="InterPro" id="IPR027359">
    <property type="entry name" value="Volt_channel_dom_sf"/>
</dbReference>
<dbReference type="OrthoDB" id="415460at2759"/>
<dbReference type="AlphaFoldDB" id="A0A2B4SBR2"/>
<evidence type="ECO:0000256" key="1">
    <source>
        <dbReference type="ARBA" id="ARBA00004141"/>
    </source>
</evidence>
<keyword evidence="4 13" id="KW-0812">Transmembrane</keyword>
<keyword evidence="5" id="KW-0631">Potassium channel</keyword>
<name>A0A2B4SBR2_STYPI</name>
<feature type="region of interest" description="Disordered" evidence="12">
    <location>
        <begin position="454"/>
        <end position="475"/>
    </location>
</feature>
<keyword evidence="8 13" id="KW-1133">Transmembrane helix</keyword>
<comment type="subcellular location">
    <subcellularLocation>
        <location evidence="1">Membrane</location>
        <topology evidence="1">Multi-pass membrane protein</topology>
    </subcellularLocation>
</comment>
<dbReference type="Gene3D" id="3.30.710.10">
    <property type="entry name" value="Potassium Channel Kv1.1, Chain A"/>
    <property type="match status" value="1"/>
</dbReference>
<dbReference type="InterPro" id="IPR003968">
    <property type="entry name" value="K_chnl_volt-dep_Kv"/>
</dbReference>
<dbReference type="InterPro" id="IPR003131">
    <property type="entry name" value="T1-type_BTB"/>
</dbReference>
<evidence type="ECO:0000256" key="2">
    <source>
        <dbReference type="ARBA" id="ARBA00022448"/>
    </source>
</evidence>
<dbReference type="InterPro" id="IPR028325">
    <property type="entry name" value="VG_K_chnl"/>
</dbReference>
<keyword evidence="3" id="KW-0633">Potassium transport</keyword>
<evidence type="ECO:0000256" key="3">
    <source>
        <dbReference type="ARBA" id="ARBA00022538"/>
    </source>
</evidence>
<feature type="transmembrane region" description="Helical" evidence="13">
    <location>
        <begin position="258"/>
        <end position="280"/>
    </location>
</feature>
<accession>A0A2B4SBR2</accession>
<dbReference type="PRINTS" id="PR01496">
    <property type="entry name" value="SHAKERCHANEL"/>
</dbReference>
<feature type="transmembrane region" description="Helical" evidence="13">
    <location>
        <begin position="226"/>
        <end position="246"/>
    </location>
</feature>
<evidence type="ECO:0000313" key="15">
    <source>
        <dbReference type="EMBL" id="PFX26027.1"/>
    </source>
</evidence>
<dbReference type="Gene3D" id="1.20.120.350">
    <property type="entry name" value="Voltage-gated potassium channels. Chain C"/>
    <property type="match status" value="1"/>
</dbReference>
<dbReference type="SUPFAM" id="SSF81324">
    <property type="entry name" value="Voltage-gated potassium channels"/>
    <property type="match status" value="1"/>
</dbReference>
<feature type="compositionally biased region" description="Basic and acidic residues" evidence="12">
    <location>
        <begin position="21"/>
        <end position="32"/>
    </location>
</feature>
<evidence type="ECO:0000256" key="5">
    <source>
        <dbReference type="ARBA" id="ARBA00022826"/>
    </source>
</evidence>
<feature type="domain" description="BTB" evidence="14">
    <location>
        <begin position="93"/>
        <end position="193"/>
    </location>
</feature>
<evidence type="ECO:0000256" key="9">
    <source>
        <dbReference type="ARBA" id="ARBA00023065"/>
    </source>
</evidence>
<dbReference type="Gene3D" id="1.10.287.70">
    <property type="match status" value="1"/>
</dbReference>
<keyword evidence="11" id="KW-0407">Ion channel</keyword>
<dbReference type="PANTHER" id="PTHR11537:SF113">
    <property type="entry name" value="POTASSIUM VOLTAGE-GATED CHANNEL PROTEIN SHAKER"/>
    <property type="match status" value="1"/>
</dbReference>
<sequence>MEAVLISGAQGLNSEGLEGVDSGRRYRHHSVDGRPNPPSTSRGRFSPEGRPSPRGRFNSDLGTGAFEQAAKYLRPDKISVYPLFGRSTKRGGVRVKINVSGMIFETLESTLSRFPDSLLGSPTKREKYYDSKKREFFFDRNRVAFDAILYFYQSRGKLLRPVEIDRKTFCDEIQFFELGEDVIERFKEMEMNVVDQDIGPLPENPIQRKIWQVMELPHSSLPAQIVAIWSVVVILVSIVIFCIETLPQFREGRNDKYSALYGLEIFCVAWFTFEYVVRLLAAPQKLRFLRSFLNIIDLVAILPYYIILGLSLTGSNESGNTSYVAFFRILRLVRVFRIFKLSRHYRGLKILGMTLKASLRELLLLSFFLLMGVIIFSSGVYYAESANFGSIPEAFWWSVVTMTTVGYGDKTPTTPWGKVIGSMCAVAGVLTLALPVPVIVSNFSYFYNLDKEKRAETSDYESVPNTSQERMSESP</sequence>
<dbReference type="Pfam" id="PF02214">
    <property type="entry name" value="BTB_2"/>
    <property type="match status" value="1"/>
</dbReference>
<dbReference type="GO" id="GO:0005251">
    <property type="term" value="F:delayed rectifier potassium channel activity"/>
    <property type="evidence" value="ECO:0007669"/>
    <property type="project" value="TreeGrafter"/>
</dbReference>
<evidence type="ECO:0000313" key="16">
    <source>
        <dbReference type="Proteomes" id="UP000225706"/>
    </source>
</evidence>
<dbReference type="FunFam" id="3.30.710.10:FF:000157">
    <property type="entry name" value="Potassium channel"/>
    <property type="match status" value="1"/>
</dbReference>
<dbReference type="SUPFAM" id="SSF54695">
    <property type="entry name" value="POZ domain"/>
    <property type="match status" value="1"/>
</dbReference>
<dbReference type="SMART" id="SM00225">
    <property type="entry name" value="BTB"/>
    <property type="match status" value="1"/>
</dbReference>
<proteinExistence type="predicted"/>
<dbReference type="InterPro" id="IPR003972">
    <property type="entry name" value="K_chnl_volt-dep_Kv1"/>
</dbReference>
<dbReference type="InterPro" id="IPR011333">
    <property type="entry name" value="SKP1/BTB/POZ_sf"/>
</dbReference>
<dbReference type="PRINTS" id="PR01491">
    <property type="entry name" value="KVCHANNEL"/>
</dbReference>
<dbReference type="InterPro" id="IPR005821">
    <property type="entry name" value="Ion_trans_dom"/>
</dbReference>
<feature type="transmembrane region" description="Helical" evidence="13">
    <location>
        <begin position="419"/>
        <end position="447"/>
    </location>
</feature>
<keyword evidence="10 13" id="KW-0472">Membrane</keyword>
<dbReference type="FunFam" id="1.20.120.350:FF:000074">
    <property type="entry name" value="SHaW family of potassium channels"/>
    <property type="match status" value="1"/>
</dbReference>
<evidence type="ECO:0000256" key="4">
    <source>
        <dbReference type="ARBA" id="ARBA00022692"/>
    </source>
</evidence>
<evidence type="ECO:0000256" key="11">
    <source>
        <dbReference type="ARBA" id="ARBA00023303"/>
    </source>
</evidence>
<dbReference type="Proteomes" id="UP000225706">
    <property type="component" value="Unassembled WGS sequence"/>
</dbReference>
<feature type="transmembrane region" description="Helical" evidence="13">
    <location>
        <begin position="362"/>
        <end position="383"/>
    </location>
</feature>
<keyword evidence="2" id="KW-0813">Transport</keyword>
<evidence type="ECO:0000256" key="8">
    <source>
        <dbReference type="ARBA" id="ARBA00022989"/>
    </source>
</evidence>
<keyword evidence="6" id="KW-0851">Voltage-gated channel</keyword>
<feature type="transmembrane region" description="Helical" evidence="13">
    <location>
        <begin position="292"/>
        <end position="311"/>
    </location>
</feature>